<feature type="transmembrane region" description="Helical" evidence="6">
    <location>
        <begin position="129"/>
        <end position="148"/>
    </location>
</feature>
<dbReference type="AlphaFoldDB" id="A0A8D3Y1M2"/>
<reference evidence="7 9" key="3">
    <citation type="journal article" name="Genome Announc.">
        <title>Complete Genome Sequence of Pseudomonas balearica DSM 6083T.</title>
        <authorList>
            <person name="Bennasar-Figueras A."/>
            <person name="Salva-Serra F."/>
            <person name="Jaen-Luchoro D."/>
            <person name="Segui C."/>
            <person name="Aliaga F."/>
            <person name="Busquets A."/>
            <person name="Gomila M."/>
            <person name="Moore E.R."/>
            <person name="Lalucat J."/>
        </authorList>
    </citation>
    <scope>NUCLEOTIDE SEQUENCE [LARGE SCALE GENOMIC DNA]</scope>
    <source>
        <strain evidence="9">DSM 6083</strain>
        <strain evidence="7">DSM6083</strain>
    </source>
</reference>
<evidence type="ECO:0000313" key="8">
    <source>
        <dbReference type="EMBL" id="SDM50347.1"/>
    </source>
</evidence>
<gene>
    <name evidence="7" type="ORF">CL52_11770</name>
    <name evidence="8" type="ORF">SAMN05660875_105266</name>
</gene>
<dbReference type="Proteomes" id="UP000031271">
    <property type="component" value="Chromosome"/>
</dbReference>
<evidence type="ECO:0000313" key="7">
    <source>
        <dbReference type="EMBL" id="AJE15675.1"/>
    </source>
</evidence>
<feature type="transmembrane region" description="Helical" evidence="6">
    <location>
        <begin position="169"/>
        <end position="187"/>
    </location>
</feature>
<evidence type="ECO:0000256" key="4">
    <source>
        <dbReference type="ARBA" id="ARBA00022989"/>
    </source>
</evidence>
<evidence type="ECO:0000256" key="1">
    <source>
        <dbReference type="ARBA" id="ARBA00004651"/>
    </source>
</evidence>
<name>A0A8D3Y1M2_9GAMM</name>
<feature type="transmembrane region" description="Helical" evidence="6">
    <location>
        <begin position="353"/>
        <end position="373"/>
    </location>
</feature>
<keyword evidence="3 6" id="KW-0812">Transmembrane</keyword>
<dbReference type="PANTHER" id="PTHR30250:SF26">
    <property type="entry name" value="PSMA PROTEIN"/>
    <property type="match status" value="1"/>
</dbReference>
<dbReference type="Proteomes" id="UP000182276">
    <property type="component" value="Unassembled WGS sequence"/>
</dbReference>
<evidence type="ECO:0000256" key="5">
    <source>
        <dbReference type="ARBA" id="ARBA00023136"/>
    </source>
</evidence>
<feature type="transmembrane region" description="Helical" evidence="6">
    <location>
        <begin position="309"/>
        <end position="333"/>
    </location>
</feature>
<dbReference type="KEGG" id="pbm:CL52_11770"/>
<reference evidence="8 10" key="2">
    <citation type="submission" date="2016-10" db="EMBL/GenBank/DDBJ databases">
        <authorList>
            <person name="Varghese N."/>
            <person name="Submissions S."/>
        </authorList>
    </citation>
    <scope>NUCLEOTIDE SEQUENCE [LARGE SCALE GENOMIC DNA]</scope>
    <source>
        <strain evidence="8 10">DSM 6083</strain>
    </source>
</reference>
<dbReference type="GO" id="GO:0005886">
    <property type="term" value="C:plasma membrane"/>
    <property type="evidence" value="ECO:0007669"/>
    <property type="project" value="UniProtKB-SubCell"/>
</dbReference>
<accession>A0A8D3Y1M2</accession>
<feature type="transmembrane region" description="Helical" evidence="6">
    <location>
        <begin position="15"/>
        <end position="36"/>
    </location>
</feature>
<keyword evidence="5 6" id="KW-0472">Membrane</keyword>
<feature type="transmembrane region" description="Helical" evidence="6">
    <location>
        <begin position="473"/>
        <end position="496"/>
    </location>
</feature>
<feature type="transmembrane region" description="Helical" evidence="6">
    <location>
        <begin position="42"/>
        <end position="59"/>
    </location>
</feature>
<evidence type="ECO:0000256" key="6">
    <source>
        <dbReference type="SAM" id="Phobius"/>
    </source>
</evidence>
<feature type="transmembrane region" description="Helical" evidence="6">
    <location>
        <begin position="385"/>
        <end position="403"/>
    </location>
</feature>
<feature type="transmembrane region" description="Helical" evidence="6">
    <location>
        <begin position="96"/>
        <end position="117"/>
    </location>
</feature>
<evidence type="ECO:0000256" key="2">
    <source>
        <dbReference type="ARBA" id="ARBA00022475"/>
    </source>
</evidence>
<feature type="transmembrane region" description="Helical" evidence="6">
    <location>
        <begin position="270"/>
        <end position="288"/>
    </location>
</feature>
<feature type="transmembrane region" description="Helical" evidence="6">
    <location>
        <begin position="448"/>
        <end position="467"/>
    </location>
</feature>
<dbReference type="RefSeq" id="WP_043220730.1">
    <property type="nucleotide sequence ID" value="NZ_CP007511.1"/>
</dbReference>
<dbReference type="PANTHER" id="PTHR30250">
    <property type="entry name" value="PST FAMILY PREDICTED COLANIC ACID TRANSPORTER"/>
    <property type="match status" value="1"/>
</dbReference>
<evidence type="ECO:0000313" key="9">
    <source>
        <dbReference type="Proteomes" id="UP000031271"/>
    </source>
</evidence>
<feature type="transmembrane region" description="Helical" evidence="6">
    <location>
        <begin position="193"/>
        <end position="213"/>
    </location>
</feature>
<proteinExistence type="predicted"/>
<comment type="subcellular location">
    <subcellularLocation>
        <location evidence="1">Cell membrane</location>
        <topology evidence="1">Multi-pass membrane protein</topology>
    </subcellularLocation>
</comment>
<keyword evidence="4 6" id="KW-1133">Transmembrane helix</keyword>
<feature type="transmembrane region" description="Helical" evidence="6">
    <location>
        <begin position="233"/>
        <end position="250"/>
    </location>
</feature>
<dbReference type="InterPro" id="IPR002797">
    <property type="entry name" value="Polysacc_synth"/>
</dbReference>
<dbReference type="InterPro" id="IPR050833">
    <property type="entry name" value="Poly_Biosynth_Transport"/>
</dbReference>
<reference evidence="9" key="1">
    <citation type="submission" date="2014-03" db="EMBL/GenBank/DDBJ databases">
        <title>Complete genome of Pseudomonas balearica DSM 6083T, a sewage water isolate from an enrichment with 2-methylnaphthalene.</title>
        <authorList>
            <person name="Salva-Serra F."/>
            <person name="Jaen-Luchoro D."/>
            <person name="Busquets A."/>
            <person name="Pena A."/>
            <person name="Gomila M."/>
            <person name="Bosch R."/>
            <person name="Nogales B."/>
            <person name="Garcia-Valdes E."/>
            <person name="Lalucat J."/>
            <person name="Bennasar A."/>
        </authorList>
    </citation>
    <scope>NUCLEOTIDE SEQUENCE [LARGE SCALE GENOMIC DNA]</scope>
    <source>
        <strain evidence="9">DSM 6083</strain>
    </source>
</reference>
<keyword evidence="2" id="KW-1003">Cell membrane</keyword>
<dbReference type="GeneID" id="77260579"/>
<feature type="transmembrane region" description="Helical" evidence="6">
    <location>
        <begin position="409"/>
        <end position="428"/>
    </location>
</feature>
<dbReference type="EMBL" id="FNHO01000005">
    <property type="protein sequence ID" value="SDM50347.1"/>
    <property type="molecule type" value="Genomic_DNA"/>
</dbReference>
<evidence type="ECO:0000256" key="3">
    <source>
        <dbReference type="ARBA" id="ARBA00022692"/>
    </source>
</evidence>
<keyword evidence="10" id="KW-1185">Reference proteome</keyword>
<dbReference type="Pfam" id="PF01943">
    <property type="entry name" value="Polysacc_synt"/>
    <property type="match status" value="1"/>
</dbReference>
<protein>
    <submittedName>
        <fullName evidence="8">Membrane protein involved in the export of O-antigen and teichoic acid</fullName>
    </submittedName>
    <submittedName>
        <fullName evidence="7">Polysaccharide biosynthesis protein</fullName>
    </submittedName>
</protein>
<organism evidence="7 9">
    <name type="scientific">Stutzerimonas balearica DSM 6083</name>
    <dbReference type="NCBI Taxonomy" id="1123016"/>
    <lineage>
        <taxon>Bacteria</taxon>
        <taxon>Pseudomonadati</taxon>
        <taxon>Pseudomonadota</taxon>
        <taxon>Gammaproteobacteria</taxon>
        <taxon>Pseudomonadales</taxon>
        <taxon>Pseudomonadaceae</taxon>
        <taxon>Stutzerimonas</taxon>
    </lineage>
</organism>
<evidence type="ECO:0000313" key="10">
    <source>
        <dbReference type="Proteomes" id="UP000182276"/>
    </source>
</evidence>
<dbReference type="EMBL" id="CP007511">
    <property type="protein sequence ID" value="AJE15675.1"/>
    <property type="molecule type" value="Genomic_DNA"/>
</dbReference>
<sequence>MNDSKRLSVLRNSGLNYLGQAYAVLVGILILPFYLGHLGAEAYGLIGFFAVLQAWLQLLDAGMSPALVRQVAHYRGQQALSPPADESGRLLRSFEILFLPIALSTCLAIGLSSRWIAEHWLQAQELDTATIAQCVGLMGLMVALRLYATLYKSGLQGLEQHGWINGANILIATLRYFGGLLLVAEISQDPLDFFRFQVAVAVVETLIFATRAYRQLLGRRWLTGFDWRVVRPVLPFAAGISLTSVLWVVLTQLDKVLLSKELLLEEYGYFSLVALICNGLLTLINPLVQALLPRMTVMLAEQRVDEMHALYLNATRFVCSVLFPLAAVIAFHARELVLAWTGDAAAADWSQTILAWYALGSAVMAVGTFQFFLQYAYGQLRMHVWYSLISTALSIPLVVWAVFAHGALGAALTWFALRLLAFLIWPAVVHRRFAPGLHITWMKDVLRISVMTALGLLLGEPLFALLADDDRLHTLLALSVSGSLCLLLVAASFAPLRHRLYLTFTRPSV</sequence>